<proteinExistence type="predicted"/>
<evidence type="ECO:0000313" key="2">
    <source>
        <dbReference type="Proteomes" id="UP001271249"/>
    </source>
</evidence>
<name>A0ABU4Z3K4_9HYPH</name>
<reference evidence="1 2" key="1">
    <citation type="submission" date="2023-08" db="EMBL/GenBank/DDBJ databases">
        <title>Implementing the SeqCode for naming new Mesorhizobium species isolated from Vachellia karroo root nodules.</title>
        <authorList>
            <person name="Van Lill M."/>
        </authorList>
    </citation>
    <scope>NUCLEOTIDE SEQUENCE [LARGE SCALE GENOMIC DNA]</scope>
    <source>
        <strain evidence="1 2">VK22B</strain>
    </source>
</reference>
<dbReference type="Pfam" id="PF11090">
    <property type="entry name" value="Phage_T7_Gp13"/>
    <property type="match status" value="1"/>
</dbReference>
<comment type="caution">
    <text evidence="1">The sequence shown here is derived from an EMBL/GenBank/DDBJ whole genome shotgun (WGS) entry which is preliminary data.</text>
</comment>
<dbReference type="Proteomes" id="UP001271249">
    <property type="component" value="Unassembled WGS sequence"/>
</dbReference>
<dbReference type="RefSeq" id="WP_320226901.1">
    <property type="nucleotide sequence ID" value="NZ_JAVIJC010000014.1"/>
</dbReference>
<sequence length="158" mass="17914">MSPSAFDIRVIPARAAHIRTIARRMRKADRDEVFAASGYTPAAALVFSLRKSSHAWTAMIDGVPEVMFGVGDLNVLAGVGAPWLLGTDAVEKHYVHFLRSSVGFRDQLLRRYAVLKNFVDVRNRASIRWLRWLGFTLSDPVEFRGHEFRLFELRSPDV</sequence>
<gene>
    <name evidence="1" type="ORF">RFN29_15180</name>
</gene>
<protein>
    <submittedName>
        <fullName evidence="1">DUF2833 domain-containing protein</fullName>
    </submittedName>
</protein>
<dbReference type="EMBL" id="JAVIJC010000014">
    <property type="protein sequence ID" value="MDX8492920.1"/>
    <property type="molecule type" value="Genomic_DNA"/>
</dbReference>
<keyword evidence="2" id="KW-1185">Reference proteome</keyword>
<organism evidence="1 2">
    <name type="scientific">Mesorhizobium captivum</name>
    <dbReference type="NCBI Taxonomy" id="3072319"/>
    <lineage>
        <taxon>Bacteria</taxon>
        <taxon>Pseudomonadati</taxon>
        <taxon>Pseudomonadota</taxon>
        <taxon>Alphaproteobacteria</taxon>
        <taxon>Hyphomicrobiales</taxon>
        <taxon>Phyllobacteriaceae</taxon>
        <taxon>Mesorhizobium</taxon>
    </lineage>
</organism>
<dbReference type="InterPro" id="IPR020335">
    <property type="entry name" value="Phage_T7_Gp13"/>
</dbReference>
<evidence type="ECO:0000313" key="1">
    <source>
        <dbReference type="EMBL" id="MDX8492920.1"/>
    </source>
</evidence>
<accession>A0ABU4Z3K4</accession>